<evidence type="ECO:0000256" key="1">
    <source>
        <dbReference type="ARBA" id="ARBA00006484"/>
    </source>
</evidence>
<dbReference type="Proteomes" id="UP000236546">
    <property type="component" value="Unassembled WGS sequence"/>
</dbReference>
<dbReference type="SUPFAM" id="SSF51735">
    <property type="entry name" value="NAD(P)-binding Rossmann-fold domains"/>
    <property type="match status" value="1"/>
</dbReference>
<name>A0A2K0T9N8_9HYPO</name>
<evidence type="ECO:0000313" key="4">
    <source>
        <dbReference type="EMBL" id="PNP42239.1"/>
    </source>
</evidence>
<dbReference type="GO" id="GO:0016616">
    <property type="term" value="F:oxidoreductase activity, acting on the CH-OH group of donors, NAD or NADP as acceptor"/>
    <property type="evidence" value="ECO:0007669"/>
    <property type="project" value="TreeGrafter"/>
</dbReference>
<comment type="similarity">
    <text evidence="1 3">Belongs to the short-chain dehydrogenases/reductases (SDR) family.</text>
</comment>
<gene>
    <name evidence="4" type="ORF">TGAMA5MH_05921</name>
</gene>
<evidence type="ECO:0000256" key="2">
    <source>
        <dbReference type="ARBA" id="ARBA00023002"/>
    </source>
</evidence>
<dbReference type="PANTHER" id="PTHR42760:SF37">
    <property type="entry name" value="CLAVALDEHYDE DEHYDROGENASE"/>
    <property type="match status" value="1"/>
</dbReference>
<dbReference type="Gene3D" id="3.40.50.720">
    <property type="entry name" value="NAD(P)-binding Rossmann-like Domain"/>
    <property type="match status" value="1"/>
</dbReference>
<accession>A0A2K0T9N8</accession>
<proteinExistence type="inferred from homology"/>
<protein>
    <submittedName>
        <fullName evidence="4">Uncharacterized protein</fullName>
    </submittedName>
</protein>
<evidence type="ECO:0000256" key="3">
    <source>
        <dbReference type="RuleBase" id="RU000363"/>
    </source>
</evidence>
<sequence length="303" mass="32725">MPPPRGTPGNILEGPGDYDVTGTVHCDSYESINPSNFDFSSKAVFVSGGSRGLGKAIVLGFAAAGVSFIFSAARGDMTVLADEVLATALAHGRPAPHFQALHLDVRDEATVVAAAEVIRKQVGRLDVVINNAGVLGNFGKVADSNPQQWWNVLEVNLRGPYLVARAMLPLLLEADHSYMINVASVGAHLVNPMLSAYQTSKLGLVRLSQLLNREYSESGVTVFSIHPGNVPTEIMGPGELDDFHKSIYTDSPNLSAHSLVYLTAEHRPWLGGRYINCTWDLPELMAKKADIVDGDKLKIKFDF</sequence>
<dbReference type="CDD" id="cd05233">
    <property type="entry name" value="SDR_c"/>
    <property type="match status" value="1"/>
</dbReference>
<keyword evidence="2" id="KW-0560">Oxidoreductase</keyword>
<dbReference type="EMBL" id="MTYH01000051">
    <property type="protein sequence ID" value="PNP42239.1"/>
    <property type="molecule type" value="Genomic_DNA"/>
</dbReference>
<dbReference type="Pfam" id="PF00106">
    <property type="entry name" value="adh_short"/>
    <property type="match status" value="1"/>
</dbReference>
<dbReference type="AlphaFoldDB" id="A0A2K0T9N8"/>
<dbReference type="InterPro" id="IPR002347">
    <property type="entry name" value="SDR_fam"/>
</dbReference>
<reference evidence="4 5" key="1">
    <citation type="submission" date="2017-02" db="EMBL/GenBank/DDBJ databases">
        <title>Genomes of Trichoderma spp. with biocontrol activity.</title>
        <authorList>
            <person name="Gardiner D."/>
            <person name="Kazan K."/>
            <person name="Vos C."/>
            <person name="Harvey P."/>
        </authorList>
    </citation>
    <scope>NUCLEOTIDE SEQUENCE [LARGE SCALE GENOMIC DNA]</scope>
    <source>
        <strain evidence="4 5">A5MH</strain>
    </source>
</reference>
<dbReference type="PRINTS" id="PR00080">
    <property type="entry name" value="SDRFAMILY"/>
</dbReference>
<comment type="caution">
    <text evidence="4">The sequence shown here is derived from an EMBL/GenBank/DDBJ whole genome shotgun (WGS) entry which is preliminary data.</text>
</comment>
<dbReference type="PANTHER" id="PTHR42760">
    <property type="entry name" value="SHORT-CHAIN DEHYDROGENASES/REDUCTASES FAMILY MEMBER"/>
    <property type="match status" value="1"/>
</dbReference>
<dbReference type="OrthoDB" id="1933717at2759"/>
<dbReference type="PRINTS" id="PR00081">
    <property type="entry name" value="GDHRDH"/>
</dbReference>
<dbReference type="InterPro" id="IPR036291">
    <property type="entry name" value="NAD(P)-bd_dom_sf"/>
</dbReference>
<organism evidence="4 5">
    <name type="scientific">Trichoderma gamsii</name>
    <dbReference type="NCBI Taxonomy" id="398673"/>
    <lineage>
        <taxon>Eukaryota</taxon>
        <taxon>Fungi</taxon>
        <taxon>Dikarya</taxon>
        <taxon>Ascomycota</taxon>
        <taxon>Pezizomycotina</taxon>
        <taxon>Sordariomycetes</taxon>
        <taxon>Hypocreomycetidae</taxon>
        <taxon>Hypocreales</taxon>
        <taxon>Hypocreaceae</taxon>
        <taxon>Trichoderma</taxon>
    </lineage>
</organism>
<evidence type="ECO:0000313" key="5">
    <source>
        <dbReference type="Proteomes" id="UP000236546"/>
    </source>
</evidence>